<dbReference type="Proteomes" id="UP000325211">
    <property type="component" value="Chromosome"/>
</dbReference>
<protein>
    <submittedName>
        <fullName evidence="2">Uncharacterized protein</fullName>
    </submittedName>
</protein>
<evidence type="ECO:0000313" key="3">
    <source>
        <dbReference type="Proteomes" id="UP000325211"/>
    </source>
</evidence>
<dbReference type="EMBL" id="CP029190">
    <property type="protein sequence ID" value="QES48983.1"/>
    <property type="molecule type" value="Genomic_DNA"/>
</dbReference>
<reference evidence="2 3" key="1">
    <citation type="submission" date="2018-05" db="EMBL/GenBank/DDBJ databases">
        <title>Streptomyces venezuelae.</title>
        <authorList>
            <person name="Kim W."/>
            <person name="Lee N."/>
            <person name="Cho B.-K."/>
        </authorList>
    </citation>
    <scope>NUCLEOTIDE SEQUENCE [LARGE SCALE GENOMIC DNA]</scope>
    <source>
        <strain evidence="2 3">ATCC 21782</strain>
    </source>
</reference>
<evidence type="ECO:0000313" key="2">
    <source>
        <dbReference type="EMBL" id="QES48983.1"/>
    </source>
</evidence>
<proteinExistence type="predicted"/>
<accession>A0A5P2D2L6</accession>
<feature type="region of interest" description="Disordered" evidence="1">
    <location>
        <begin position="38"/>
        <end position="69"/>
    </location>
</feature>
<organism evidence="2 3">
    <name type="scientific">Streptomyces venezuelae</name>
    <dbReference type="NCBI Taxonomy" id="54571"/>
    <lineage>
        <taxon>Bacteria</taxon>
        <taxon>Bacillati</taxon>
        <taxon>Actinomycetota</taxon>
        <taxon>Actinomycetes</taxon>
        <taxon>Kitasatosporales</taxon>
        <taxon>Streptomycetaceae</taxon>
        <taxon>Streptomyces</taxon>
    </lineage>
</organism>
<gene>
    <name evidence="2" type="ORF">DEJ50_15320</name>
</gene>
<dbReference type="OrthoDB" id="4872130at2"/>
<dbReference type="AlphaFoldDB" id="A0A5P2D2L6"/>
<name>A0A5P2D2L6_STRVZ</name>
<evidence type="ECO:0000256" key="1">
    <source>
        <dbReference type="SAM" id="MobiDB-lite"/>
    </source>
</evidence>
<sequence>MHTQAQPALPLAAVPTSRVQAVPHPTETVEQGSFTLARCGCGWRGPARRSRDKAREDAAGHPAAADPDQ</sequence>
<feature type="compositionally biased region" description="Low complexity" evidence="1">
    <location>
        <begin position="60"/>
        <end position="69"/>
    </location>
</feature>